<reference evidence="2" key="1">
    <citation type="submission" date="2019-06" db="EMBL/GenBank/DDBJ databases">
        <authorList>
            <consortium name="Wellcome Sanger Institute Data Sharing"/>
        </authorList>
    </citation>
    <scope>NUCLEOTIDE SEQUENCE [LARGE SCALE GENOMIC DNA]</scope>
</reference>
<accession>A0A667X0L5</accession>
<dbReference type="Pfam" id="PF15092">
    <property type="entry name" value="UPF0728"/>
    <property type="match status" value="1"/>
</dbReference>
<dbReference type="PANTHER" id="PTHR28448:SF1">
    <property type="entry name" value="UPF0728 PROTEIN C10ORF53"/>
    <property type="match status" value="1"/>
</dbReference>
<dbReference type="Proteomes" id="UP000472263">
    <property type="component" value="Chromosome 15"/>
</dbReference>
<dbReference type="Ensembl" id="ENSMMDT00005002628.1">
    <property type="protein sequence ID" value="ENSMMDP00005002586.1"/>
    <property type="gene ID" value="ENSMMDG00005001436.1"/>
</dbReference>
<evidence type="ECO:0000313" key="2">
    <source>
        <dbReference type="Ensembl" id="ENSMMDP00005002586.1"/>
    </source>
</evidence>
<gene>
    <name evidence="2" type="primary">C10orf53</name>
    <name evidence="2" type="synonym">c15h10orf53</name>
</gene>
<keyword evidence="3" id="KW-1185">Reference proteome</keyword>
<comment type="similarity">
    <text evidence="1">Belongs to the UPF0728 family.</text>
</comment>
<protein>
    <submittedName>
        <fullName evidence="2">Chromosome 10 open reading frame 53</fullName>
    </submittedName>
</protein>
<reference evidence="2" key="2">
    <citation type="submission" date="2025-08" db="UniProtKB">
        <authorList>
            <consortium name="Ensembl"/>
        </authorList>
    </citation>
    <scope>IDENTIFICATION</scope>
</reference>
<dbReference type="AlphaFoldDB" id="A0A667X0L5"/>
<dbReference type="CTD" id="100346304"/>
<dbReference type="OrthoDB" id="10003460at2759"/>
<evidence type="ECO:0000313" key="3">
    <source>
        <dbReference type="Proteomes" id="UP000472263"/>
    </source>
</evidence>
<dbReference type="FunCoup" id="A0A667X0L5">
    <property type="interactions" value="83"/>
</dbReference>
<organism evidence="2 3">
    <name type="scientific">Myripristis murdjan</name>
    <name type="common">pinecone soldierfish</name>
    <dbReference type="NCBI Taxonomy" id="586833"/>
    <lineage>
        <taxon>Eukaryota</taxon>
        <taxon>Metazoa</taxon>
        <taxon>Chordata</taxon>
        <taxon>Craniata</taxon>
        <taxon>Vertebrata</taxon>
        <taxon>Euteleostomi</taxon>
        <taxon>Actinopterygii</taxon>
        <taxon>Neopterygii</taxon>
        <taxon>Teleostei</taxon>
        <taxon>Neoteleostei</taxon>
        <taxon>Acanthomorphata</taxon>
        <taxon>Holocentriformes</taxon>
        <taxon>Holocentridae</taxon>
        <taxon>Myripristis</taxon>
    </lineage>
</organism>
<dbReference type="InterPro" id="IPR027885">
    <property type="entry name" value="UPF0728"/>
</dbReference>
<sequence length="92" mass="10176">MPRNAQVTVRFGPYESSGLVAHRTFRLQGLQAALREGGHQCVLEETHEWNTVELVVNGESVYTCDIKQLQFGGDGKLDPLCKEAVVAVENAY</sequence>
<evidence type="ECO:0000256" key="1">
    <source>
        <dbReference type="ARBA" id="ARBA00009973"/>
    </source>
</evidence>
<proteinExistence type="inferred from homology"/>
<dbReference type="PANTHER" id="PTHR28448">
    <property type="entry name" value="UPF0728 PROTEIN C10ORF53"/>
    <property type="match status" value="1"/>
</dbReference>
<name>A0A667X0L5_9TELE</name>
<dbReference type="InParanoid" id="A0A667X0L5"/>
<dbReference type="GeneTree" id="ENSGT00390000002871"/>
<reference evidence="2" key="3">
    <citation type="submission" date="2025-09" db="UniProtKB">
        <authorList>
            <consortium name="Ensembl"/>
        </authorList>
    </citation>
    <scope>IDENTIFICATION</scope>
</reference>